<evidence type="ECO:0000259" key="2">
    <source>
        <dbReference type="Pfam" id="PF14111"/>
    </source>
</evidence>
<dbReference type="PANTHER" id="PTHR31286">
    <property type="entry name" value="GLYCINE-RICH CELL WALL STRUCTURAL PROTEIN 1.8-LIKE"/>
    <property type="match status" value="1"/>
</dbReference>
<protein>
    <submittedName>
        <fullName evidence="3">Histone deacetylase 14</fullName>
    </submittedName>
</protein>
<sequence>MITAHVYRCGDSNFKIYSQRISLSKGTKKGVSNVVGDVPSVNVGKEDNIEDGNGGNIGTNNPQTSIKGVSKTQIENVIMEGSSMATRVSFASMVLKPVSENTPVLPKIINFRTLVKEEQVSNHDTVLPKAAKESVMSRYANTLIGYFVGKSLAFQIVQNYVNNTWAKFGLSKLMKMDNGVFLFKFEMKSDMDQVIEQGSWLIRNTPLILSKWAPNVSLKPGEVTKVPIWVKLYNVPVVAYSEDGLSLIATQVGKLIMLDAFTSSMLFGHNSEKCPKKVSVADSTIDTLANDGFTEVVSRKNKGKKVANQMPKNQIAAAKEASKSNPRTVSDLEEESDEDDVYFPNEEYTSGLGGGFSLDEDDLDCYDGYEAQVYDIPEGLHYYFDGYDIRLNSRDNMANENVPAPAPIRSDDQILPFGAWVPIGKSNYARLLEFIQAIQTFLADKANLGISTKKDKKTKPHVIPYCRFTKLIICYLGRKHNINQRSESSFNMAEDDHHLGNLKFIPKGEEDEHDQKITAEEGGKKKSTSKLDQSKKPVTAKQPKPVSSKQSKPAPAKQPKPVKEKSTKPSHVKKAAKGKVRKVRKGKSSLQLVDKPDEEEPQPAPKPQVEDEEFDLQQGIPMSLEYFQAHGQAPVGRVAFHEPASGITKKLPIVEGKGKGIATDEHVAQSLLELQMPKKTSTMDQYIFQRWISVTEEASTRPSAQPEDDTSANIVRDTLSPTYAKTGAEIDKTNSEGDIEILNIGEKQGEDVATKVGLEEKTTEIDEGQAGSDLDPDPMHDDFVVTVYPQVHESLKHPDVEHYVLTLRRDKLQDKTVQGLSSKVFTLELWDLPYKIDQTVNKAVKEAVQIALQAPLKERFRDLFEDNVKEILHDGMFESGSYRSQLEHVALYEALEASMERDNRDEFLTEKDKSLERCRHDQDPLAPPTKESEQNKKKKQDSDASGSKQTSA</sequence>
<evidence type="ECO:0000313" key="3">
    <source>
        <dbReference type="EMBL" id="GJS57523.1"/>
    </source>
</evidence>
<feature type="compositionally biased region" description="Basic and acidic residues" evidence="1">
    <location>
        <begin position="506"/>
        <end position="524"/>
    </location>
</feature>
<feature type="compositionally biased region" description="Low complexity" evidence="1">
    <location>
        <begin position="540"/>
        <end position="559"/>
    </location>
</feature>
<feature type="region of interest" description="Disordered" evidence="1">
    <location>
        <begin position="505"/>
        <end position="613"/>
    </location>
</feature>
<dbReference type="InterPro" id="IPR025558">
    <property type="entry name" value="DUF4283"/>
</dbReference>
<dbReference type="Pfam" id="PF14111">
    <property type="entry name" value="DUF4283"/>
    <property type="match status" value="1"/>
</dbReference>
<evidence type="ECO:0000313" key="4">
    <source>
        <dbReference type="Proteomes" id="UP001151760"/>
    </source>
</evidence>
<reference evidence="3" key="2">
    <citation type="submission" date="2022-01" db="EMBL/GenBank/DDBJ databases">
        <authorList>
            <person name="Yamashiro T."/>
            <person name="Shiraishi A."/>
            <person name="Satake H."/>
            <person name="Nakayama K."/>
        </authorList>
    </citation>
    <scope>NUCLEOTIDE SEQUENCE</scope>
</reference>
<dbReference type="EMBL" id="BQNB010009011">
    <property type="protein sequence ID" value="GJS57523.1"/>
    <property type="molecule type" value="Genomic_DNA"/>
</dbReference>
<name>A0ABQ4WX74_9ASTR</name>
<feature type="region of interest" description="Disordered" evidence="1">
    <location>
        <begin position="903"/>
        <end position="952"/>
    </location>
</feature>
<comment type="caution">
    <text evidence="3">The sequence shown here is derived from an EMBL/GenBank/DDBJ whole genome shotgun (WGS) entry which is preliminary data.</text>
</comment>
<feature type="region of interest" description="Disordered" evidence="1">
    <location>
        <begin position="315"/>
        <end position="340"/>
    </location>
</feature>
<accession>A0ABQ4WX74</accession>
<feature type="compositionally biased region" description="Basic residues" evidence="1">
    <location>
        <begin position="568"/>
        <end position="587"/>
    </location>
</feature>
<dbReference type="InterPro" id="IPR040256">
    <property type="entry name" value="At4g02000-like"/>
</dbReference>
<feature type="region of interest" description="Disordered" evidence="1">
    <location>
        <begin position="42"/>
        <end position="64"/>
    </location>
</feature>
<organism evidence="3 4">
    <name type="scientific">Tanacetum coccineum</name>
    <dbReference type="NCBI Taxonomy" id="301880"/>
    <lineage>
        <taxon>Eukaryota</taxon>
        <taxon>Viridiplantae</taxon>
        <taxon>Streptophyta</taxon>
        <taxon>Embryophyta</taxon>
        <taxon>Tracheophyta</taxon>
        <taxon>Spermatophyta</taxon>
        <taxon>Magnoliopsida</taxon>
        <taxon>eudicotyledons</taxon>
        <taxon>Gunneridae</taxon>
        <taxon>Pentapetalae</taxon>
        <taxon>asterids</taxon>
        <taxon>campanulids</taxon>
        <taxon>Asterales</taxon>
        <taxon>Asteraceae</taxon>
        <taxon>Asteroideae</taxon>
        <taxon>Anthemideae</taxon>
        <taxon>Anthemidinae</taxon>
        <taxon>Tanacetum</taxon>
    </lineage>
</organism>
<dbReference type="PANTHER" id="PTHR31286:SF99">
    <property type="entry name" value="DUF4283 DOMAIN-CONTAINING PROTEIN"/>
    <property type="match status" value="1"/>
</dbReference>
<dbReference type="Proteomes" id="UP001151760">
    <property type="component" value="Unassembled WGS sequence"/>
</dbReference>
<feature type="domain" description="DUF4283" evidence="2">
    <location>
        <begin position="140"/>
        <end position="219"/>
    </location>
</feature>
<keyword evidence="4" id="KW-1185">Reference proteome</keyword>
<feature type="compositionally biased region" description="Basic and acidic residues" evidence="1">
    <location>
        <begin position="903"/>
        <end position="923"/>
    </location>
</feature>
<gene>
    <name evidence="3" type="ORF">Tco_0652307</name>
</gene>
<reference evidence="3" key="1">
    <citation type="journal article" date="2022" name="Int. J. Mol. Sci.">
        <title>Draft Genome of Tanacetum Coccineum: Genomic Comparison of Closely Related Tanacetum-Family Plants.</title>
        <authorList>
            <person name="Yamashiro T."/>
            <person name="Shiraishi A."/>
            <person name="Nakayama K."/>
            <person name="Satake H."/>
        </authorList>
    </citation>
    <scope>NUCLEOTIDE SEQUENCE</scope>
</reference>
<evidence type="ECO:0000256" key="1">
    <source>
        <dbReference type="SAM" id="MobiDB-lite"/>
    </source>
</evidence>
<proteinExistence type="predicted"/>
<feature type="compositionally biased region" description="Acidic residues" evidence="1">
    <location>
        <begin position="331"/>
        <end position="340"/>
    </location>
</feature>
<feature type="compositionally biased region" description="Polar residues" evidence="1">
    <location>
        <begin position="943"/>
        <end position="952"/>
    </location>
</feature>